<sequence length="67" mass="7942">FHLLPSHSIKHDETTLKSTFNFYKTLSNFYLIQMGFYSVYSYDNNELLITVTKTNNIVSYLHVLKFT</sequence>
<dbReference type="Proteomes" id="UP000233469">
    <property type="component" value="Unassembled WGS sequence"/>
</dbReference>
<organism evidence="1 2">
    <name type="scientific">Rhizophagus irregularis</name>
    <dbReference type="NCBI Taxonomy" id="588596"/>
    <lineage>
        <taxon>Eukaryota</taxon>
        <taxon>Fungi</taxon>
        <taxon>Fungi incertae sedis</taxon>
        <taxon>Mucoromycota</taxon>
        <taxon>Glomeromycotina</taxon>
        <taxon>Glomeromycetes</taxon>
        <taxon>Glomerales</taxon>
        <taxon>Glomeraceae</taxon>
        <taxon>Rhizophagus</taxon>
    </lineage>
</organism>
<comment type="caution">
    <text evidence="1">The sequence shown here is derived from an EMBL/GenBank/DDBJ whole genome shotgun (WGS) entry which is preliminary data.</text>
</comment>
<dbReference type="EMBL" id="LLXL01000103">
    <property type="protein sequence ID" value="PKK77948.1"/>
    <property type="molecule type" value="Genomic_DNA"/>
</dbReference>
<feature type="non-terminal residue" evidence="1">
    <location>
        <position position="1"/>
    </location>
</feature>
<proteinExistence type="predicted"/>
<protein>
    <submittedName>
        <fullName evidence="1">Uncharacterized protein</fullName>
    </submittedName>
</protein>
<reference evidence="1 2" key="1">
    <citation type="submission" date="2016-04" db="EMBL/GenBank/DDBJ databases">
        <title>Genome analyses suggest a sexual origin of heterokaryosis in a supposedly ancient asexual fungus.</title>
        <authorList>
            <person name="Ropars J."/>
            <person name="Sedzielewska K."/>
            <person name="Noel J."/>
            <person name="Charron P."/>
            <person name="Farinelli L."/>
            <person name="Marton T."/>
            <person name="Kruger M."/>
            <person name="Pelin A."/>
            <person name="Brachmann A."/>
            <person name="Corradi N."/>
        </authorList>
    </citation>
    <scope>NUCLEOTIDE SEQUENCE [LARGE SCALE GENOMIC DNA]</scope>
    <source>
        <strain evidence="1 2">C2</strain>
    </source>
</reference>
<reference evidence="1 2" key="2">
    <citation type="submission" date="2017-10" db="EMBL/GenBank/DDBJ databases">
        <title>Extensive intraspecific genome diversity in a model arbuscular mycorrhizal fungus.</title>
        <authorList>
            <person name="Chen E.C.H."/>
            <person name="Morin E."/>
            <person name="Baudet D."/>
            <person name="Noel J."/>
            <person name="Ndikumana S."/>
            <person name="Charron P."/>
            <person name="St-Onge C."/>
            <person name="Giorgi J."/>
            <person name="Grigoriev I.V."/>
            <person name="Roux C."/>
            <person name="Martin F.M."/>
            <person name="Corradi N."/>
        </authorList>
    </citation>
    <scope>NUCLEOTIDE SEQUENCE [LARGE SCALE GENOMIC DNA]</scope>
    <source>
        <strain evidence="1 2">C2</strain>
    </source>
</reference>
<evidence type="ECO:0000313" key="1">
    <source>
        <dbReference type="EMBL" id="PKK77948.1"/>
    </source>
</evidence>
<dbReference type="AlphaFoldDB" id="A0A2N1NVM5"/>
<gene>
    <name evidence="1" type="ORF">RhiirC2_730905</name>
</gene>
<accession>A0A2N1NVM5</accession>
<evidence type="ECO:0000313" key="2">
    <source>
        <dbReference type="Proteomes" id="UP000233469"/>
    </source>
</evidence>
<name>A0A2N1NVM5_9GLOM</name>